<reference evidence="2" key="2">
    <citation type="journal article" date="2015" name="Data Brief">
        <title>Shoot transcriptome of the giant reed, Arundo donax.</title>
        <authorList>
            <person name="Barrero R.A."/>
            <person name="Guerrero F.D."/>
            <person name="Moolhuijzen P."/>
            <person name="Goolsby J.A."/>
            <person name="Tidwell J."/>
            <person name="Bellgard S.E."/>
            <person name="Bellgard M.I."/>
        </authorList>
    </citation>
    <scope>NUCLEOTIDE SEQUENCE</scope>
    <source>
        <tissue evidence="2">Shoot tissue taken approximately 20 cm above the soil surface</tissue>
    </source>
</reference>
<organism evidence="2">
    <name type="scientific">Arundo donax</name>
    <name type="common">Giant reed</name>
    <name type="synonym">Donax arundinaceus</name>
    <dbReference type="NCBI Taxonomy" id="35708"/>
    <lineage>
        <taxon>Eukaryota</taxon>
        <taxon>Viridiplantae</taxon>
        <taxon>Streptophyta</taxon>
        <taxon>Embryophyta</taxon>
        <taxon>Tracheophyta</taxon>
        <taxon>Spermatophyta</taxon>
        <taxon>Magnoliopsida</taxon>
        <taxon>Liliopsida</taxon>
        <taxon>Poales</taxon>
        <taxon>Poaceae</taxon>
        <taxon>PACMAD clade</taxon>
        <taxon>Arundinoideae</taxon>
        <taxon>Arundineae</taxon>
        <taxon>Arundo</taxon>
    </lineage>
</organism>
<accession>A0A0A9EVK0</accession>
<evidence type="ECO:0000313" key="2">
    <source>
        <dbReference type="EMBL" id="JAE00063.1"/>
    </source>
</evidence>
<proteinExistence type="predicted"/>
<feature type="compositionally biased region" description="Polar residues" evidence="1">
    <location>
        <begin position="1"/>
        <end position="20"/>
    </location>
</feature>
<sequence>MTPQQTQSSENQPIFGTNLNHDGAVFPAMIRKEFPKVKSLD</sequence>
<protein>
    <submittedName>
        <fullName evidence="2">Uncharacterized protein</fullName>
    </submittedName>
</protein>
<reference evidence="2" key="1">
    <citation type="submission" date="2014-09" db="EMBL/GenBank/DDBJ databases">
        <authorList>
            <person name="Magalhaes I.L.F."/>
            <person name="Oliveira U."/>
            <person name="Santos F.R."/>
            <person name="Vidigal T.H.D.A."/>
            <person name="Brescovit A.D."/>
            <person name="Santos A.J."/>
        </authorList>
    </citation>
    <scope>NUCLEOTIDE SEQUENCE</scope>
    <source>
        <tissue evidence="2">Shoot tissue taken approximately 20 cm above the soil surface</tissue>
    </source>
</reference>
<dbReference type="AlphaFoldDB" id="A0A0A9EVK0"/>
<evidence type="ECO:0000256" key="1">
    <source>
        <dbReference type="SAM" id="MobiDB-lite"/>
    </source>
</evidence>
<name>A0A0A9EVK0_ARUDO</name>
<dbReference type="EMBL" id="GBRH01197833">
    <property type="protein sequence ID" value="JAE00063.1"/>
    <property type="molecule type" value="Transcribed_RNA"/>
</dbReference>
<feature type="region of interest" description="Disordered" evidence="1">
    <location>
        <begin position="1"/>
        <end position="22"/>
    </location>
</feature>